<comment type="caution">
    <text evidence="13">The sequence shown here is derived from an EMBL/GenBank/DDBJ whole genome shotgun (WGS) entry which is preliminary data.</text>
</comment>
<dbReference type="GO" id="GO:0016887">
    <property type="term" value="F:ATP hydrolysis activity"/>
    <property type="evidence" value="ECO:0007669"/>
    <property type="project" value="InterPro"/>
</dbReference>
<dbReference type="Pfam" id="PF00005">
    <property type="entry name" value="ABC_tran"/>
    <property type="match status" value="1"/>
</dbReference>
<proteinExistence type="inferred from homology"/>
<dbReference type="PANTHER" id="PTHR48041:SF1">
    <property type="entry name" value="ABC TRANSPORTER G FAMILY MEMBER 24"/>
    <property type="match status" value="1"/>
</dbReference>
<gene>
    <name evidence="13" type="ORF">G2W53_032809</name>
</gene>
<dbReference type="Gene3D" id="3.40.50.300">
    <property type="entry name" value="P-loop containing nucleotide triphosphate hydrolases"/>
    <property type="match status" value="1"/>
</dbReference>
<dbReference type="InterPro" id="IPR027417">
    <property type="entry name" value="P-loop_NTPase"/>
</dbReference>
<feature type="transmembrane region" description="Helical" evidence="10">
    <location>
        <begin position="932"/>
        <end position="951"/>
    </location>
</feature>
<evidence type="ECO:0000256" key="6">
    <source>
        <dbReference type="ARBA" id="ARBA00022840"/>
    </source>
</evidence>
<dbReference type="PROSITE" id="PS00211">
    <property type="entry name" value="ABC_TRANSPORTER_1"/>
    <property type="match status" value="1"/>
</dbReference>
<dbReference type="Proteomes" id="UP000634136">
    <property type="component" value="Unassembled WGS sequence"/>
</dbReference>
<dbReference type="Pfam" id="PF19055">
    <property type="entry name" value="ABC2_membrane_7"/>
    <property type="match status" value="1"/>
</dbReference>
<dbReference type="FunFam" id="3.40.50.300:FF:000367">
    <property type="entry name" value="ABC transporter G family member 24"/>
    <property type="match status" value="1"/>
</dbReference>
<dbReference type="InterPro" id="IPR043926">
    <property type="entry name" value="ABCG_dom"/>
</dbReference>
<feature type="transmembrane region" description="Helical" evidence="10">
    <location>
        <begin position="308"/>
        <end position="330"/>
    </location>
</feature>
<feature type="domain" description="ABC transporter" evidence="12">
    <location>
        <begin position="524"/>
        <end position="766"/>
    </location>
</feature>
<dbReference type="AlphaFoldDB" id="A0A834W7Z0"/>
<feature type="transmembrane region" description="Helical" evidence="10">
    <location>
        <begin position="903"/>
        <end position="920"/>
    </location>
</feature>
<evidence type="ECO:0000256" key="4">
    <source>
        <dbReference type="ARBA" id="ARBA00022692"/>
    </source>
</evidence>
<comment type="similarity">
    <text evidence="2">Belongs to the ABC transporter superfamily. ABCG family. Eye pigment precursor importer (TC 3.A.1.204) subfamily.</text>
</comment>
<dbReference type="InterPro" id="IPR017871">
    <property type="entry name" value="ABC_transporter-like_CS"/>
</dbReference>
<evidence type="ECO:0000256" key="11">
    <source>
        <dbReference type="SAM" id="SignalP"/>
    </source>
</evidence>
<feature type="region of interest" description="Disordered" evidence="9">
    <location>
        <begin position="342"/>
        <end position="368"/>
    </location>
</feature>
<dbReference type="InterPro" id="IPR050352">
    <property type="entry name" value="ABCG_transporters"/>
</dbReference>
<dbReference type="PROSITE" id="PS50893">
    <property type="entry name" value="ABC_TRANSPORTER_2"/>
    <property type="match status" value="1"/>
</dbReference>
<keyword evidence="4 10" id="KW-0812">Transmembrane</keyword>
<dbReference type="CDD" id="cd03213">
    <property type="entry name" value="ABCG_EPDR"/>
    <property type="match status" value="1"/>
</dbReference>
<dbReference type="OrthoDB" id="66620at2759"/>
<keyword evidence="5" id="KW-0547">Nucleotide-binding</keyword>
<dbReference type="InterPro" id="IPR003593">
    <property type="entry name" value="AAA+_ATPase"/>
</dbReference>
<comment type="subcellular location">
    <subcellularLocation>
        <location evidence="1">Membrane</location>
        <topology evidence="1">Multi-pass membrane protein</topology>
    </subcellularLocation>
</comment>
<evidence type="ECO:0000313" key="14">
    <source>
        <dbReference type="Proteomes" id="UP000634136"/>
    </source>
</evidence>
<keyword evidence="7 10" id="KW-1133">Transmembrane helix</keyword>
<evidence type="ECO:0000256" key="3">
    <source>
        <dbReference type="ARBA" id="ARBA00022448"/>
    </source>
</evidence>
<feature type="transmembrane region" description="Helical" evidence="10">
    <location>
        <begin position="1008"/>
        <end position="1029"/>
    </location>
</feature>
<dbReference type="SUPFAM" id="SSF52540">
    <property type="entry name" value="P-loop containing nucleoside triphosphate hydrolases"/>
    <property type="match status" value="1"/>
</dbReference>
<keyword evidence="14" id="KW-1185">Reference proteome</keyword>
<dbReference type="GO" id="GO:0016020">
    <property type="term" value="C:membrane"/>
    <property type="evidence" value="ECO:0007669"/>
    <property type="project" value="UniProtKB-SubCell"/>
</dbReference>
<evidence type="ECO:0000256" key="8">
    <source>
        <dbReference type="ARBA" id="ARBA00023136"/>
    </source>
</evidence>
<dbReference type="InterPro" id="IPR003439">
    <property type="entry name" value="ABC_transporter-like_ATP-bd"/>
</dbReference>
<sequence length="1132" mass="125411">MSSKKLLRVALWLPIVVLSLYFRVIQCQEVNDYDQIDNPAVLPLITQIVYSQISNLTSVLSQDISSQSSFCVKDPFEQVVRGLGSSQVLEKFTEADWNQAFNFSSDLDFLASCIRKTKGDITRRLCTAAEIKFYLNGFFDRSTSANYLKPNKNCNLTSWVSGCEPGWACSVGQNQQVDLKNSEELPARTKNCQACCEGFFCPHGITCMIPCPLGSYCPLASLNKATGVCEPYFYQLPPMQPNHTCGGANIWADVSSSSEIFCSAGSYCPTTTKRIPCSSGHYCRMGSTSEKRCFKLSSCNSNTATQNMHAYGVMLIAALSMLLLIVYNCSDQVLTTRERRMAKSRETAARNARKTANARQRWKAAKDAAKKRASGLQAQLSGTFSRKKDVEILGKVKILNQANPETEIELLSPPSINSSMAASSSAMPKAKGKEPSDLMQMMYEIEHDPDINDSFDVEAASNESVTVNMPKGKRINTHSQIFKYAYAQLEKEKAQQEQNKDLTFSRVIGMATNSEQRRRPLIDISFKDLTLTLKAQNKHLLRCVTGKIKPGRITAVMGPSGAGKTTFLSALAGKAFGCTMAGSILVNGKNESIHCYKKIIGFVPQDDIVHGNLTVEENLWFSAKCRLSADLSKPDKVLVVERVIEFLGLQSVRNSLVGTVEKRGISGGQRKRVNVGLEMVMEPSLLILDEPTSGLDSASSQLLLRALRREALEGVNICMVVHQPSYALFKMFDDLVLLAKGGLTVYHGSVKKVEEYFAGLGIKIPEKINPPDYFIDVLEGIVVPSGSSGVSCKELPVRWMLHNGYPVPLDMRQIAGKNVVSSPSVNPVNEVDPDGSVYEEKSFAGELWEDVKHNVVLQGDKIRLNFLKSKDLSNRRTPGLFKQYKYFLARIGKQRLRDAKIQAIDYLILLLAGACLGTLTKSSDQSFGAAGYTYTVIAVSLLCKIAALRSFSLDKLQYWRESDSGMSSLAYFLSKDTIDHFNTVIKPVVYLSMFYFFTNPRSTFADNYIVLLCLVYCVTGIAYALAIFFEPGAAQLWSVLLPVVLTLIATQPKDSKFLKDIANLCYTKWALQAFIIANAERYHGVWLITRCGSLLKSGYNLHAWSLCISILILIGVVSRAIAYLCMITFRKK</sequence>
<evidence type="ECO:0000313" key="13">
    <source>
        <dbReference type="EMBL" id="KAF7811833.1"/>
    </source>
</evidence>
<keyword evidence="6" id="KW-0067">ATP-binding</keyword>
<keyword evidence="3" id="KW-0813">Transport</keyword>
<dbReference type="GO" id="GO:0005524">
    <property type="term" value="F:ATP binding"/>
    <property type="evidence" value="ECO:0007669"/>
    <property type="project" value="UniProtKB-KW"/>
</dbReference>
<dbReference type="SMART" id="SM00382">
    <property type="entry name" value="AAA"/>
    <property type="match status" value="1"/>
</dbReference>
<evidence type="ECO:0000256" key="1">
    <source>
        <dbReference type="ARBA" id="ARBA00004141"/>
    </source>
</evidence>
<keyword evidence="11" id="KW-0732">Signal</keyword>
<dbReference type="GO" id="GO:0140359">
    <property type="term" value="F:ABC-type transporter activity"/>
    <property type="evidence" value="ECO:0007669"/>
    <property type="project" value="InterPro"/>
</dbReference>
<feature type="signal peptide" evidence="11">
    <location>
        <begin position="1"/>
        <end position="27"/>
    </location>
</feature>
<evidence type="ECO:0000256" key="10">
    <source>
        <dbReference type="SAM" id="Phobius"/>
    </source>
</evidence>
<dbReference type="EMBL" id="JAAIUW010000010">
    <property type="protein sequence ID" value="KAF7811833.1"/>
    <property type="molecule type" value="Genomic_DNA"/>
</dbReference>
<dbReference type="PANTHER" id="PTHR48041">
    <property type="entry name" value="ABC TRANSPORTER G FAMILY MEMBER 28"/>
    <property type="match status" value="1"/>
</dbReference>
<reference evidence="13" key="1">
    <citation type="submission" date="2020-09" db="EMBL/GenBank/DDBJ databases">
        <title>Genome-Enabled Discovery of Anthraquinone Biosynthesis in Senna tora.</title>
        <authorList>
            <person name="Kang S.-H."/>
            <person name="Pandey R.P."/>
            <person name="Lee C.-M."/>
            <person name="Sim J.-S."/>
            <person name="Jeong J.-T."/>
            <person name="Choi B.-S."/>
            <person name="Jung M."/>
            <person name="Ginzburg D."/>
            <person name="Zhao K."/>
            <person name="Won S.Y."/>
            <person name="Oh T.-J."/>
            <person name="Yu Y."/>
            <person name="Kim N.-H."/>
            <person name="Lee O.R."/>
            <person name="Lee T.-H."/>
            <person name="Bashyal P."/>
            <person name="Kim T.-S."/>
            <person name="Lee W.-H."/>
            <person name="Kawkins C."/>
            <person name="Kim C.-K."/>
            <person name="Kim J.S."/>
            <person name="Ahn B.O."/>
            <person name="Rhee S.Y."/>
            <person name="Sohng J.K."/>
        </authorList>
    </citation>
    <scope>NUCLEOTIDE SEQUENCE</scope>
    <source>
        <tissue evidence="13">Leaf</tissue>
    </source>
</reference>
<name>A0A834W7Z0_9FABA</name>
<keyword evidence="8 10" id="KW-0472">Membrane</keyword>
<evidence type="ECO:0000256" key="2">
    <source>
        <dbReference type="ARBA" id="ARBA00005814"/>
    </source>
</evidence>
<feature type="chain" id="PRO_5032957921" evidence="11">
    <location>
        <begin position="28"/>
        <end position="1132"/>
    </location>
</feature>
<organism evidence="13 14">
    <name type="scientific">Senna tora</name>
    <dbReference type="NCBI Taxonomy" id="362788"/>
    <lineage>
        <taxon>Eukaryota</taxon>
        <taxon>Viridiplantae</taxon>
        <taxon>Streptophyta</taxon>
        <taxon>Embryophyta</taxon>
        <taxon>Tracheophyta</taxon>
        <taxon>Spermatophyta</taxon>
        <taxon>Magnoliopsida</taxon>
        <taxon>eudicotyledons</taxon>
        <taxon>Gunneridae</taxon>
        <taxon>Pentapetalae</taxon>
        <taxon>rosids</taxon>
        <taxon>fabids</taxon>
        <taxon>Fabales</taxon>
        <taxon>Fabaceae</taxon>
        <taxon>Caesalpinioideae</taxon>
        <taxon>Cassia clade</taxon>
        <taxon>Senna</taxon>
    </lineage>
</organism>
<evidence type="ECO:0000256" key="5">
    <source>
        <dbReference type="ARBA" id="ARBA00022741"/>
    </source>
</evidence>
<feature type="transmembrane region" description="Helical" evidence="10">
    <location>
        <begin position="1103"/>
        <end position="1129"/>
    </location>
</feature>
<protein>
    <submittedName>
        <fullName evidence="13">ABC transporter G family member 24-like isoform X1</fullName>
    </submittedName>
</protein>
<evidence type="ECO:0000256" key="7">
    <source>
        <dbReference type="ARBA" id="ARBA00022989"/>
    </source>
</evidence>
<evidence type="ECO:0000259" key="12">
    <source>
        <dbReference type="PROSITE" id="PS50893"/>
    </source>
</evidence>
<accession>A0A834W7Z0</accession>
<evidence type="ECO:0000256" key="9">
    <source>
        <dbReference type="SAM" id="MobiDB-lite"/>
    </source>
</evidence>